<dbReference type="Proteomes" id="UP000680638">
    <property type="component" value="Unassembled WGS sequence"/>
</dbReference>
<keyword evidence="1" id="KW-0472">Membrane</keyword>
<name>A0ABQ4LZR0_9BACL</name>
<comment type="caution">
    <text evidence="2">The sequence shown here is derived from an EMBL/GenBank/DDBJ whole genome shotgun (WGS) entry which is preliminary data.</text>
</comment>
<reference evidence="2 3" key="1">
    <citation type="submission" date="2021-03" db="EMBL/GenBank/DDBJ databases">
        <title>Antimicrobial resistance genes in bacteria isolated from Japanese honey, and their potential for conferring macrolide and lincosamide resistance in the American foulbrood pathogen Paenibacillus larvae.</title>
        <authorList>
            <person name="Okamoto M."/>
            <person name="Kumagai M."/>
            <person name="Kanamori H."/>
            <person name="Takamatsu D."/>
        </authorList>
    </citation>
    <scope>NUCLEOTIDE SEQUENCE [LARGE SCALE GENOMIC DNA]</scope>
    <source>
        <strain evidence="2 3">J21TS3</strain>
    </source>
</reference>
<gene>
    <name evidence="2" type="ORF">J21TS3_35680</name>
</gene>
<keyword evidence="1" id="KW-1133">Transmembrane helix</keyword>
<evidence type="ECO:0008006" key="4">
    <source>
        <dbReference type="Google" id="ProtNLM"/>
    </source>
</evidence>
<keyword evidence="3" id="KW-1185">Reference proteome</keyword>
<feature type="transmembrane region" description="Helical" evidence="1">
    <location>
        <begin position="6"/>
        <end position="27"/>
    </location>
</feature>
<evidence type="ECO:0000313" key="3">
    <source>
        <dbReference type="Proteomes" id="UP000680638"/>
    </source>
</evidence>
<keyword evidence="1" id="KW-0812">Transmembrane</keyword>
<dbReference type="EMBL" id="BORW01000021">
    <property type="protein sequence ID" value="GIO68747.1"/>
    <property type="molecule type" value="Genomic_DNA"/>
</dbReference>
<organism evidence="2 3">
    <name type="scientific">Paenibacillus cookii</name>
    <dbReference type="NCBI Taxonomy" id="157839"/>
    <lineage>
        <taxon>Bacteria</taxon>
        <taxon>Bacillati</taxon>
        <taxon>Bacillota</taxon>
        <taxon>Bacilli</taxon>
        <taxon>Bacillales</taxon>
        <taxon>Paenibacillaceae</taxon>
        <taxon>Paenibacillus</taxon>
    </lineage>
</organism>
<accession>A0ABQ4LZR0</accession>
<protein>
    <recommendedName>
        <fullName evidence="4">SHOCT domain-containing protein</fullName>
    </recommendedName>
</protein>
<proteinExistence type="predicted"/>
<evidence type="ECO:0000313" key="2">
    <source>
        <dbReference type="EMBL" id="GIO68747.1"/>
    </source>
</evidence>
<dbReference type="RefSeq" id="WP_036713273.1">
    <property type="nucleotide sequence ID" value="NZ_BORW01000021.1"/>
</dbReference>
<evidence type="ECO:0000256" key="1">
    <source>
        <dbReference type="SAM" id="Phobius"/>
    </source>
</evidence>
<sequence>MGLDNGHFSFFPFGALFCLTLFSFVAVRIYAIRQRYKVQLAKDPEFASILKSRMAKGELDENEYRRLKDLLAKK</sequence>